<dbReference type="EMBL" id="SSTJ01000001">
    <property type="protein sequence ID" value="THG38918.1"/>
    <property type="molecule type" value="Genomic_DNA"/>
</dbReference>
<dbReference type="Gene3D" id="3.20.20.100">
    <property type="entry name" value="NADP-dependent oxidoreductase domain"/>
    <property type="match status" value="1"/>
</dbReference>
<dbReference type="InterPro" id="IPR023210">
    <property type="entry name" value="NADP_OxRdtase_dom"/>
</dbReference>
<keyword evidence="1" id="KW-0479">Metal-binding</keyword>
<dbReference type="PANTHER" id="PTHR43312:SF1">
    <property type="entry name" value="NADP-DEPENDENT OXIDOREDUCTASE DOMAIN-CONTAINING PROTEIN"/>
    <property type="match status" value="1"/>
</dbReference>
<keyword evidence="2" id="KW-0408">Iron</keyword>
<dbReference type="RefSeq" id="WP_136432566.1">
    <property type="nucleotide sequence ID" value="NZ_SSTJ01000001.1"/>
</dbReference>
<dbReference type="PROSITE" id="PS51379">
    <property type="entry name" value="4FE4S_FER_2"/>
    <property type="match status" value="1"/>
</dbReference>
<dbReference type="PROSITE" id="PS00198">
    <property type="entry name" value="4FE4S_FER_1"/>
    <property type="match status" value="1"/>
</dbReference>
<dbReference type="PANTHER" id="PTHR43312">
    <property type="entry name" value="D-THREO-ALDOSE 1-DEHYDROGENASE"/>
    <property type="match status" value="1"/>
</dbReference>
<name>A0A4S4G7R9_9ACTN</name>
<evidence type="ECO:0000259" key="4">
    <source>
        <dbReference type="PROSITE" id="PS51379"/>
    </source>
</evidence>
<organism evidence="5 6">
    <name type="scientific">Adlercreutzia caecimuris</name>
    <dbReference type="NCBI Taxonomy" id="671266"/>
    <lineage>
        <taxon>Bacteria</taxon>
        <taxon>Bacillati</taxon>
        <taxon>Actinomycetota</taxon>
        <taxon>Coriobacteriia</taxon>
        <taxon>Eggerthellales</taxon>
        <taxon>Eggerthellaceae</taxon>
        <taxon>Adlercreutzia</taxon>
    </lineage>
</organism>
<dbReference type="CDD" id="cd19100">
    <property type="entry name" value="AKR_unchar"/>
    <property type="match status" value="1"/>
</dbReference>
<feature type="domain" description="4Fe-4S ferredoxin-type" evidence="4">
    <location>
        <begin position="348"/>
        <end position="377"/>
    </location>
</feature>
<sequence length="386" mass="41334">MEYRKLGRTGLQASVIGFGAEWIGKMEQAEVNAMAARGAAAGINIVDCWMSDPAVRSALGEALAPAREEWIIQGHVGSTWQDGQYVRTRDMALVRPAFDDLLARLRTDHVEIGMIHYVDACDEFRSIMAGDFIAYMRELLAAGRIRHIGLSTHNPEVALLAVDEPEIEVVMFSLNPAFDMMPASENLDDLFGDYENVGGDGIEPVRARLYARAEATETALTVMKGYAGGRLLSADTSPFGVALTPVQCIHYALTRPAVASVMVGVENVEQLGEALGYEGATAAERDYASVLAGAPKHAYMGQCTYCGHCAPCAVGINIALANKFYDLAEMAVGGSAAPVPASVQAHYEAMEVTAGACIGCGQCEPRCPFGVPIPERMEKAEELFGC</sequence>
<evidence type="ECO:0000313" key="5">
    <source>
        <dbReference type="EMBL" id="THG38918.1"/>
    </source>
</evidence>
<evidence type="ECO:0000256" key="1">
    <source>
        <dbReference type="ARBA" id="ARBA00022723"/>
    </source>
</evidence>
<dbReference type="Pfam" id="PF00248">
    <property type="entry name" value="Aldo_ket_red"/>
    <property type="match status" value="1"/>
</dbReference>
<dbReference type="AlphaFoldDB" id="A0A4S4G7R9"/>
<dbReference type="Gene3D" id="3.30.70.20">
    <property type="match status" value="1"/>
</dbReference>
<reference evidence="5 6" key="1">
    <citation type="submission" date="2019-04" db="EMBL/GenBank/DDBJ databases">
        <title>Microbes associate with the intestines of laboratory mice.</title>
        <authorList>
            <person name="Navarre W."/>
            <person name="Wong E."/>
            <person name="Huang K.C."/>
            <person name="Tropini C."/>
            <person name="Ng K."/>
            <person name="Yu B."/>
        </authorList>
    </citation>
    <scope>NUCLEOTIDE SEQUENCE [LARGE SCALE GENOMIC DNA]</scope>
    <source>
        <strain evidence="5 6">NM80_B27</strain>
    </source>
</reference>
<protein>
    <submittedName>
        <fullName evidence="5">Aldo/keto reductase</fullName>
    </submittedName>
</protein>
<dbReference type="GO" id="GO:0046872">
    <property type="term" value="F:metal ion binding"/>
    <property type="evidence" value="ECO:0007669"/>
    <property type="project" value="UniProtKB-KW"/>
</dbReference>
<dbReference type="GO" id="GO:0051536">
    <property type="term" value="F:iron-sulfur cluster binding"/>
    <property type="evidence" value="ECO:0007669"/>
    <property type="project" value="UniProtKB-KW"/>
</dbReference>
<dbReference type="InterPro" id="IPR017896">
    <property type="entry name" value="4Fe4S_Fe-S-bd"/>
</dbReference>
<gene>
    <name evidence="5" type="ORF">E5986_01110</name>
</gene>
<proteinExistence type="predicted"/>
<dbReference type="InterPro" id="IPR053135">
    <property type="entry name" value="AKR2_Oxidoreductase"/>
</dbReference>
<dbReference type="Pfam" id="PF13534">
    <property type="entry name" value="Fer4_17"/>
    <property type="match status" value="1"/>
</dbReference>
<dbReference type="SUPFAM" id="SSF46548">
    <property type="entry name" value="alpha-helical ferredoxin"/>
    <property type="match status" value="1"/>
</dbReference>
<dbReference type="InterPro" id="IPR017900">
    <property type="entry name" value="4Fe4S_Fe_S_CS"/>
</dbReference>
<evidence type="ECO:0000256" key="2">
    <source>
        <dbReference type="ARBA" id="ARBA00023004"/>
    </source>
</evidence>
<accession>A0A4S4G7R9</accession>
<comment type="caution">
    <text evidence="5">The sequence shown here is derived from an EMBL/GenBank/DDBJ whole genome shotgun (WGS) entry which is preliminary data.</text>
</comment>
<dbReference type="InterPro" id="IPR036812">
    <property type="entry name" value="NAD(P)_OxRdtase_dom_sf"/>
</dbReference>
<dbReference type="SUPFAM" id="SSF51430">
    <property type="entry name" value="NAD(P)-linked oxidoreductase"/>
    <property type="match status" value="1"/>
</dbReference>
<evidence type="ECO:0000256" key="3">
    <source>
        <dbReference type="ARBA" id="ARBA00023014"/>
    </source>
</evidence>
<keyword evidence="3" id="KW-0411">Iron-sulfur</keyword>
<dbReference type="Proteomes" id="UP000308978">
    <property type="component" value="Unassembled WGS sequence"/>
</dbReference>
<evidence type="ECO:0000313" key="6">
    <source>
        <dbReference type="Proteomes" id="UP000308978"/>
    </source>
</evidence>